<accession>A0A226WX30</accession>
<gene>
    <name evidence="1" type="ORF">BSU04_26270</name>
</gene>
<organism evidence="1 2">
    <name type="scientific">Caballeronia sordidicola</name>
    <name type="common">Burkholderia sordidicola</name>
    <dbReference type="NCBI Taxonomy" id="196367"/>
    <lineage>
        <taxon>Bacteria</taxon>
        <taxon>Pseudomonadati</taxon>
        <taxon>Pseudomonadota</taxon>
        <taxon>Betaproteobacteria</taxon>
        <taxon>Burkholderiales</taxon>
        <taxon>Burkholderiaceae</taxon>
        <taxon>Caballeronia</taxon>
    </lineage>
</organism>
<protein>
    <submittedName>
        <fullName evidence="1">Uncharacterized protein</fullName>
    </submittedName>
</protein>
<sequence length="38" mass="4171">MAINVGPVSIIEPTHSTFLRAIIHASDFENFQVLDSIS</sequence>
<proteinExistence type="predicted"/>
<dbReference type="AlphaFoldDB" id="A0A226WX30"/>
<reference evidence="2" key="1">
    <citation type="submission" date="2017-01" db="EMBL/GenBank/DDBJ databases">
        <title>Genome Analysis of Deinococcus marmoris KOPRI26562.</title>
        <authorList>
            <person name="Kim J.H."/>
            <person name="Oh H.-M."/>
        </authorList>
    </citation>
    <scope>NUCLEOTIDE SEQUENCE [LARGE SCALE GENOMIC DNA]</scope>
    <source>
        <strain evidence="2">PAMC 26633</strain>
    </source>
</reference>
<dbReference type="Proteomes" id="UP000214720">
    <property type="component" value="Unassembled WGS sequence"/>
</dbReference>
<evidence type="ECO:0000313" key="2">
    <source>
        <dbReference type="Proteomes" id="UP000214720"/>
    </source>
</evidence>
<evidence type="ECO:0000313" key="1">
    <source>
        <dbReference type="EMBL" id="OXC75741.1"/>
    </source>
</evidence>
<comment type="caution">
    <text evidence="1">The sequence shown here is derived from an EMBL/GenBank/DDBJ whole genome shotgun (WGS) entry which is preliminary data.</text>
</comment>
<name>A0A226WX30_CABSO</name>
<dbReference type="EMBL" id="MTHB01000165">
    <property type="protein sequence ID" value="OXC75741.1"/>
    <property type="molecule type" value="Genomic_DNA"/>
</dbReference>